<keyword evidence="1" id="KW-0547">Nucleotide-binding</keyword>
<dbReference type="Gene3D" id="3.40.50.300">
    <property type="entry name" value="P-loop containing nucleotide triphosphate hydrolases"/>
    <property type="match status" value="1"/>
</dbReference>
<dbReference type="InterPro" id="IPR027417">
    <property type="entry name" value="P-loop_NTPase"/>
</dbReference>
<gene>
    <name evidence="5" type="ORF">METZ01_LOCUS296222</name>
</gene>
<dbReference type="GO" id="GO:0005524">
    <property type="term" value="F:ATP binding"/>
    <property type="evidence" value="ECO:0007669"/>
    <property type="project" value="UniProtKB-KW"/>
</dbReference>
<dbReference type="InterPro" id="IPR045076">
    <property type="entry name" value="MutS"/>
</dbReference>
<dbReference type="PANTHER" id="PTHR11361">
    <property type="entry name" value="DNA MISMATCH REPAIR PROTEIN MUTS FAMILY MEMBER"/>
    <property type="match status" value="1"/>
</dbReference>
<protein>
    <recommendedName>
        <fullName evidence="4">DNA mismatch repair proteins mutS family domain-containing protein</fullName>
    </recommendedName>
</protein>
<keyword evidence="2" id="KW-0067">ATP-binding</keyword>
<organism evidence="5">
    <name type="scientific">marine metagenome</name>
    <dbReference type="NCBI Taxonomy" id="408172"/>
    <lineage>
        <taxon>unclassified sequences</taxon>
        <taxon>metagenomes</taxon>
        <taxon>ecological metagenomes</taxon>
    </lineage>
</organism>
<accession>A0A382M433</accession>
<evidence type="ECO:0000256" key="2">
    <source>
        <dbReference type="ARBA" id="ARBA00022840"/>
    </source>
</evidence>
<dbReference type="AlphaFoldDB" id="A0A382M433"/>
<dbReference type="SUPFAM" id="SSF52540">
    <property type="entry name" value="P-loop containing nucleoside triphosphate hydrolases"/>
    <property type="match status" value="1"/>
</dbReference>
<dbReference type="PANTHER" id="PTHR11361:SF34">
    <property type="entry name" value="DNA MISMATCH REPAIR PROTEIN MSH1, MITOCHONDRIAL"/>
    <property type="match status" value="1"/>
</dbReference>
<sequence>VAVSEENGNLVFLHRIASGKSDKSYGVHVARLAGMPKSVIQRAWEILDVLEQHNDLSNGNKKNTVFNSDKRQIPLFSVGENLLDEILRIDITDMTPLQAINKLYELQEKARNQS</sequence>
<feature type="non-terminal residue" evidence="5">
    <location>
        <position position="1"/>
    </location>
</feature>
<name>A0A382M433_9ZZZZ</name>
<dbReference type="InterPro" id="IPR000432">
    <property type="entry name" value="DNA_mismatch_repair_MutS_C"/>
</dbReference>
<dbReference type="Pfam" id="PF00488">
    <property type="entry name" value="MutS_V"/>
    <property type="match status" value="1"/>
</dbReference>
<dbReference type="GO" id="GO:0006298">
    <property type="term" value="P:mismatch repair"/>
    <property type="evidence" value="ECO:0007669"/>
    <property type="project" value="InterPro"/>
</dbReference>
<evidence type="ECO:0000256" key="3">
    <source>
        <dbReference type="ARBA" id="ARBA00023125"/>
    </source>
</evidence>
<dbReference type="GO" id="GO:0030983">
    <property type="term" value="F:mismatched DNA binding"/>
    <property type="evidence" value="ECO:0007669"/>
    <property type="project" value="InterPro"/>
</dbReference>
<keyword evidence="3" id="KW-0238">DNA-binding</keyword>
<evidence type="ECO:0000313" key="5">
    <source>
        <dbReference type="EMBL" id="SVC43368.1"/>
    </source>
</evidence>
<evidence type="ECO:0000259" key="4">
    <source>
        <dbReference type="Pfam" id="PF00488"/>
    </source>
</evidence>
<dbReference type="GO" id="GO:0140664">
    <property type="term" value="F:ATP-dependent DNA damage sensor activity"/>
    <property type="evidence" value="ECO:0007669"/>
    <property type="project" value="InterPro"/>
</dbReference>
<dbReference type="EMBL" id="UINC01090971">
    <property type="protein sequence ID" value="SVC43368.1"/>
    <property type="molecule type" value="Genomic_DNA"/>
</dbReference>
<proteinExistence type="predicted"/>
<evidence type="ECO:0000256" key="1">
    <source>
        <dbReference type="ARBA" id="ARBA00022741"/>
    </source>
</evidence>
<feature type="domain" description="DNA mismatch repair proteins mutS family" evidence="4">
    <location>
        <begin position="2"/>
        <end position="50"/>
    </location>
</feature>
<reference evidence="5" key="1">
    <citation type="submission" date="2018-05" db="EMBL/GenBank/DDBJ databases">
        <authorList>
            <person name="Lanie J.A."/>
            <person name="Ng W.-L."/>
            <person name="Kazmierczak K.M."/>
            <person name="Andrzejewski T.M."/>
            <person name="Davidsen T.M."/>
            <person name="Wayne K.J."/>
            <person name="Tettelin H."/>
            <person name="Glass J.I."/>
            <person name="Rusch D."/>
            <person name="Podicherti R."/>
            <person name="Tsui H.-C.T."/>
            <person name="Winkler M.E."/>
        </authorList>
    </citation>
    <scope>NUCLEOTIDE SEQUENCE</scope>
</reference>